<dbReference type="KEGG" id="dzi:111307014"/>
<evidence type="ECO:0000313" key="1">
    <source>
        <dbReference type="Proteomes" id="UP000515121"/>
    </source>
</evidence>
<protein>
    <submittedName>
        <fullName evidence="2">Uncharacterized protein LOC111307014</fullName>
    </submittedName>
</protein>
<dbReference type="Proteomes" id="UP000515121">
    <property type="component" value="Unplaced"/>
</dbReference>
<organism evidence="1 2">
    <name type="scientific">Durio zibethinus</name>
    <name type="common">Durian</name>
    <dbReference type="NCBI Taxonomy" id="66656"/>
    <lineage>
        <taxon>Eukaryota</taxon>
        <taxon>Viridiplantae</taxon>
        <taxon>Streptophyta</taxon>
        <taxon>Embryophyta</taxon>
        <taxon>Tracheophyta</taxon>
        <taxon>Spermatophyta</taxon>
        <taxon>Magnoliopsida</taxon>
        <taxon>eudicotyledons</taxon>
        <taxon>Gunneridae</taxon>
        <taxon>Pentapetalae</taxon>
        <taxon>rosids</taxon>
        <taxon>malvids</taxon>
        <taxon>Malvales</taxon>
        <taxon>Malvaceae</taxon>
        <taxon>Helicteroideae</taxon>
        <taxon>Durio</taxon>
    </lineage>
</organism>
<keyword evidence="1" id="KW-1185">Reference proteome</keyword>
<evidence type="ECO:0000313" key="2">
    <source>
        <dbReference type="RefSeq" id="XP_022760821.1"/>
    </source>
</evidence>
<reference evidence="2" key="1">
    <citation type="submission" date="2025-08" db="UniProtKB">
        <authorList>
            <consortium name="RefSeq"/>
        </authorList>
    </citation>
    <scope>IDENTIFICATION</scope>
    <source>
        <tissue evidence="2">Fruit stalk</tissue>
    </source>
</reference>
<gene>
    <name evidence="2" type="primary">LOC111307014</name>
</gene>
<proteinExistence type="predicted"/>
<sequence length="129" mass="14246">MGISQSASKRVTGTLTNSSEFNSACDSAYTHCLSLAEQAFPGVLPYQLLTASTQLHQTLTSLHPHPLILRWVPCPPTRSQVDSAFRVITGHQHNPRNDEEELVLGSTQFREWAVVLFADDIVGTPARQF</sequence>
<accession>A0A6P6A7U4</accession>
<dbReference type="PANTHER" id="PTHR36743:SF1">
    <property type="entry name" value="OS04G0495300 PROTEIN"/>
    <property type="match status" value="1"/>
</dbReference>
<dbReference type="GeneID" id="111307014"/>
<dbReference type="RefSeq" id="XP_022760821.1">
    <property type="nucleotide sequence ID" value="XM_022905086.1"/>
</dbReference>
<dbReference type="PANTHER" id="PTHR36743">
    <property type="entry name" value="OS04G0495300 PROTEIN"/>
    <property type="match status" value="1"/>
</dbReference>
<name>A0A6P6A7U4_DURZI</name>
<dbReference type="OrthoDB" id="1885878at2759"/>
<dbReference type="AlphaFoldDB" id="A0A6P6A7U4"/>